<dbReference type="AlphaFoldDB" id="A0A063X8P9"/>
<reference evidence="6 10" key="1">
    <citation type="submission" date="2014-12" db="EMBL/GenBank/DDBJ databases">
        <title>Comparative genome analysis of Bacillus coagulans HM-08, Clostridium butyricum HM-68, Bacillus subtilis HM-66 and Bacillus licheniformis BL-09.</title>
        <authorList>
            <person name="Zhang H."/>
        </authorList>
    </citation>
    <scope>NUCLEOTIDE SEQUENCE [LARGE SCALE GENOMIC DNA]</scope>
    <source>
        <strain evidence="6 10">HM-66</strain>
    </source>
</reference>
<dbReference type="Gene3D" id="1.20.120.1630">
    <property type="match status" value="1"/>
</dbReference>
<feature type="transmembrane region" description="Helical" evidence="5">
    <location>
        <begin position="120"/>
        <end position="153"/>
    </location>
</feature>
<evidence type="ECO:0000313" key="10">
    <source>
        <dbReference type="Proteomes" id="UP000032247"/>
    </source>
</evidence>
<dbReference type="EMBL" id="JAGFPW010000006">
    <property type="protein sequence ID" value="MBO3794481.1"/>
    <property type="molecule type" value="Genomic_DNA"/>
</dbReference>
<evidence type="ECO:0000256" key="3">
    <source>
        <dbReference type="ARBA" id="ARBA00022989"/>
    </source>
</evidence>
<dbReference type="EMBL" id="JXBC01000003">
    <property type="protein sequence ID" value="KIU11328.1"/>
    <property type="molecule type" value="Genomic_DNA"/>
</dbReference>
<dbReference type="GO" id="GO:0016020">
    <property type="term" value="C:membrane"/>
    <property type="evidence" value="ECO:0007669"/>
    <property type="project" value="UniProtKB-SubCell"/>
</dbReference>
<reference evidence="7 11" key="2">
    <citation type="submission" date="2015-09" db="EMBL/GenBank/DDBJ databases">
        <title>Spore heat resistance.</title>
        <authorList>
            <person name="Boekhorst J."/>
            <person name="Berendsen E.M."/>
            <person name="Wells-Bennik M.H."/>
            <person name="Kuipers O.P."/>
        </authorList>
    </citation>
    <scope>NUCLEOTIDE SEQUENCE [LARGE SCALE GENOMIC DNA]</scope>
    <source>
        <strain evidence="7 11">B4122</strain>
    </source>
</reference>
<evidence type="ECO:0000313" key="11">
    <source>
        <dbReference type="Proteomes" id="UP000076442"/>
    </source>
</evidence>
<dbReference type="Pfam" id="PF04140">
    <property type="entry name" value="ICMT"/>
    <property type="match status" value="1"/>
</dbReference>
<protein>
    <submittedName>
        <fullName evidence="8">Alkylpyrone methyltransferase</fullName>
    </submittedName>
    <submittedName>
        <fullName evidence="6">Integral inner membrane protein</fullName>
    </submittedName>
</protein>
<dbReference type="PANTHER" id="PTHR43847:SF1">
    <property type="entry name" value="BLL3993 PROTEIN"/>
    <property type="match status" value="1"/>
</dbReference>
<dbReference type="RefSeq" id="WP_004398552.1">
    <property type="nucleotide sequence ID" value="NZ_AP024621.1"/>
</dbReference>
<evidence type="ECO:0000313" key="9">
    <source>
        <dbReference type="EMBL" id="WHM21789.1"/>
    </source>
</evidence>
<feature type="transmembrane region" description="Helical" evidence="5">
    <location>
        <begin position="67"/>
        <end position="86"/>
    </location>
</feature>
<dbReference type="InterPro" id="IPR052527">
    <property type="entry name" value="Metal_cation-efflux_comp"/>
</dbReference>
<accession>A0A063X8P9</accession>
<keyword evidence="3 5" id="KW-1133">Transmembrane helix</keyword>
<dbReference type="Proteomes" id="UP000032247">
    <property type="component" value="Unassembled WGS sequence"/>
</dbReference>
<keyword evidence="8" id="KW-0489">Methyltransferase</keyword>
<evidence type="ECO:0000256" key="2">
    <source>
        <dbReference type="ARBA" id="ARBA00022692"/>
    </source>
</evidence>
<proteinExistence type="predicted"/>
<dbReference type="InterPro" id="IPR007269">
    <property type="entry name" value="ICMT_MeTrfase"/>
</dbReference>
<evidence type="ECO:0000256" key="5">
    <source>
        <dbReference type="SAM" id="Phobius"/>
    </source>
</evidence>
<reference evidence="8" key="3">
    <citation type="submission" date="2021-03" db="EMBL/GenBank/DDBJ databases">
        <title>Isolation of Bacillus subtilis from fermented food sample.</title>
        <authorList>
            <person name="Lakshmanan V."/>
            <person name="Athira K."/>
            <person name="Rajagopal K."/>
        </authorList>
    </citation>
    <scope>NUCLEOTIDE SEQUENCE</scope>
    <source>
        <strain evidence="8">S1</strain>
    </source>
</reference>
<organism evidence="6 10">
    <name type="scientific">Bacillus subtilis</name>
    <dbReference type="NCBI Taxonomy" id="1423"/>
    <lineage>
        <taxon>Bacteria</taxon>
        <taxon>Bacillati</taxon>
        <taxon>Bacillota</taxon>
        <taxon>Bacilli</taxon>
        <taxon>Bacillales</taxon>
        <taxon>Bacillaceae</taxon>
        <taxon>Bacillus</taxon>
    </lineage>
</organism>
<comment type="subcellular location">
    <subcellularLocation>
        <location evidence="1">Membrane</location>
        <topology evidence="1">Multi-pass membrane protein</topology>
    </subcellularLocation>
</comment>
<keyword evidence="2 5" id="KW-0812">Transmembrane</keyword>
<feature type="transmembrane region" description="Helical" evidence="5">
    <location>
        <begin position="39"/>
        <end position="60"/>
    </location>
</feature>
<evidence type="ECO:0000313" key="8">
    <source>
        <dbReference type="EMBL" id="MBO3794481.1"/>
    </source>
</evidence>
<keyword evidence="4 5" id="KW-0472">Membrane</keyword>
<evidence type="ECO:0000313" key="6">
    <source>
        <dbReference type="EMBL" id="KIU11328.1"/>
    </source>
</evidence>
<sequence>MFWLLIAILIVQRAAEMAVARQNEQKVKKQGAIEFGESHYPYIITMHILFFLSLIAEVLLMNKQPSSWWLGIAAVILSVQIVRYWALCSLGAYWNTKILVVPGVELVKKGPYKWMKHPNYAVVILEILLIPLLYQAYVTMCLFSIFNAVLLSVRIRAEDKALQEYSVK</sequence>
<reference evidence="9" key="4">
    <citation type="submission" date="2023-05" db="EMBL/GenBank/DDBJ databases">
        <title>Complete genome sequence of Bacillus subtilis SRCM117797 isolated from Soybean paste.</title>
        <authorList>
            <person name="Abraha H.B."/>
            <person name="Kim K.-P."/>
            <person name="Ryu M.-S."/>
            <person name="Jeong D.-Y."/>
        </authorList>
    </citation>
    <scope>NUCLEOTIDE SEQUENCE</scope>
    <source>
        <strain evidence="9">SRCM117797</strain>
    </source>
</reference>
<evidence type="ECO:0000313" key="7">
    <source>
        <dbReference type="EMBL" id="KZD91433.1"/>
    </source>
</evidence>
<dbReference type="GO" id="GO:0004671">
    <property type="term" value="F:protein C-terminal S-isoprenylcysteine carboxyl O-methyltransferase activity"/>
    <property type="evidence" value="ECO:0007669"/>
    <property type="project" value="InterPro"/>
</dbReference>
<dbReference type="Proteomes" id="UP000076442">
    <property type="component" value="Unassembled WGS sequence"/>
</dbReference>
<gene>
    <name evidence="8" type="primary">bpsB</name>
    <name evidence="7" type="ORF">B4122_2075</name>
    <name evidence="8" type="ORF">J5227_09185</name>
    <name evidence="9" type="ORF">QL281_01400</name>
    <name evidence="6" type="ORF">SC09_Contig24orf00272</name>
</gene>
<dbReference type="STRING" id="483913.AN935_10720"/>
<dbReference type="GO" id="GO:0032259">
    <property type="term" value="P:methylation"/>
    <property type="evidence" value="ECO:0007669"/>
    <property type="project" value="UniProtKB-KW"/>
</dbReference>
<dbReference type="Proteomes" id="UP000665181">
    <property type="component" value="Unassembled WGS sequence"/>
</dbReference>
<evidence type="ECO:0000256" key="1">
    <source>
        <dbReference type="ARBA" id="ARBA00004141"/>
    </source>
</evidence>
<evidence type="ECO:0000256" key="4">
    <source>
        <dbReference type="ARBA" id="ARBA00023136"/>
    </source>
</evidence>
<keyword evidence="8" id="KW-0808">Transferase</keyword>
<dbReference type="PATRIC" id="fig|1423.134.peg.208"/>
<dbReference type="EMBL" id="LJZV01000012">
    <property type="protein sequence ID" value="KZD91433.1"/>
    <property type="molecule type" value="Genomic_DNA"/>
</dbReference>
<dbReference type="Proteomes" id="UP001229422">
    <property type="component" value="Chromosome"/>
</dbReference>
<name>A0A063X8P9_BACIU</name>
<dbReference type="PANTHER" id="PTHR43847">
    <property type="entry name" value="BLL3993 PROTEIN"/>
    <property type="match status" value="1"/>
</dbReference>
<dbReference type="EMBL" id="CP125292">
    <property type="protein sequence ID" value="WHM21789.1"/>
    <property type="molecule type" value="Genomic_DNA"/>
</dbReference>